<keyword evidence="1" id="KW-1015">Disulfide bond</keyword>
<evidence type="ECO:0000256" key="1">
    <source>
        <dbReference type="ARBA" id="ARBA00023157"/>
    </source>
</evidence>
<dbReference type="InterPro" id="IPR003245">
    <property type="entry name" value="Phytocyanin_dom"/>
</dbReference>
<dbReference type="EMBL" id="CACVBM020001021">
    <property type="protein sequence ID" value="CAA7025648.1"/>
    <property type="molecule type" value="Genomic_DNA"/>
</dbReference>
<keyword evidence="5" id="KW-1185">Reference proteome</keyword>
<organism evidence="4 5">
    <name type="scientific">Microthlaspi erraticum</name>
    <dbReference type="NCBI Taxonomy" id="1685480"/>
    <lineage>
        <taxon>Eukaryota</taxon>
        <taxon>Viridiplantae</taxon>
        <taxon>Streptophyta</taxon>
        <taxon>Embryophyta</taxon>
        <taxon>Tracheophyta</taxon>
        <taxon>Spermatophyta</taxon>
        <taxon>Magnoliopsida</taxon>
        <taxon>eudicotyledons</taxon>
        <taxon>Gunneridae</taxon>
        <taxon>Pentapetalae</taxon>
        <taxon>rosids</taxon>
        <taxon>malvids</taxon>
        <taxon>Brassicales</taxon>
        <taxon>Brassicaceae</taxon>
        <taxon>Coluteocarpeae</taxon>
        <taxon>Microthlaspi</taxon>
    </lineage>
</organism>
<gene>
    <name evidence="4" type="ORF">MERR_LOCUS12883</name>
</gene>
<accession>A0A6D2IG67</accession>
<dbReference type="PANTHER" id="PTHR33021:SF312">
    <property type="entry name" value="PHYTOCYANIN DOMAIN-CONTAINING PROTEIN"/>
    <property type="match status" value="1"/>
</dbReference>
<dbReference type="AlphaFoldDB" id="A0A6D2IG67"/>
<evidence type="ECO:0000313" key="4">
    <source>
        <dbReference type="EMBL" id="CAA7025648.1"/>
    </source>
</evidence>
<evidence type="ECO:0000313" key="5">
    <source>
        <dbReference type="Proteomes" id="UP000467841"/>
    </source>
</evidence>
<dbReference type="InterPro" id="IPR039391">
    <property type="entry name" value="Phytocyanin-like"/>
</dbReference>
<comment type="caution">
    <text evidence="4">The sequence shown here is derived from an EMBL/GenBank/DDBJ whole genome shotgun (WGS) entry which is preliminary data.</text>
</comment>
<protein>
    <recommendedName>
        <fullName evidence="3">Phytocyanin domain-containing protein</fullName>
    </recommendedName>
</protein>
<feature type="domain" description="Phytocyanin" evidence="3">
    <location>
        <begin position="29"/>
        <end position="132"/>
    </location>
</feature>
<dbReference type="Gene3D" id="2.60.40.420">
    <property type="entry name" value="Cupredoxins - blue copper proteins"/>
    <property type="match status" value="1"/>
</dbReference>
<evidence type="ECO:0000259" key="3">
    <source>
        <dbReference type="PROSITE" id="PS51485"/>
    </source>
</evidence>
<dbReference type="InterPro" id="IPR008972">
    <property type="entry name" value="Cupredoxin"/>
</dbReference>
<dbReference type="SUPFAM" id="SSF49503">
    <property type="entry name" value="Cupredoxins"/>
    <property type="match status" value="1"/>
</dbReference>
<dbReference type="PANTHER" id="PTHR33021">
    <property type="entry name" value="BLUE COPPER PROTEIN"/>
    <property type="match status" value="1"/>
</dbReference>
<dbReference type="GO" id="GO:0009055">
    <property type="term" value="F:electron transfer activity"/>
    <property type="evidence" value="ECO:0007669"/>
    <property type="project" value="InterPro"/>
</dbReference>
<reference evidence="4" key="1">
    <citation type="submission" date="2020-01" db="EMBL/GenBank/DDBJ databases">
        <authorList>
            <person name="Mishra B."/>
        </authorList>
    </citation>
    <scope>NUCLEOTIDE SEQUENCE [LARGE SCALE GENOMIC DNA]</scope>
</reference>
<sequence length="176" mass="20414">MRYRTETPLLVVRGWSHPSLPRKILPLGKNYKVGDSNEWSVPEESDFYYKWSEEKQFHVGDNLLFYYNDQVNDVLEVSSDLEFISCDTSSPVATHNTGQDLIKLTKPGIQYFISSKTGQCEAGLKLRVVVRPLFRALPRTRRMRSSPLDRSSSGYTDSDPNPITKHFFLMIWFWIS</sequence>
<proteinExistence type="predicted"/>
<dbReference type="FunFam" id="2.60.40.420:FF:000034">
    <property type="entry name" value="Cupredoxin superfamily protein"/>
    <property type="match status" value="1"/>
</dbReference>
<keyword evidence="2" id="KW-0325">Glycoprotein</keyword>
<dbReference type="OrthoDB" id="1103411at2759"/>
<evidence type="ECO:0000256" key="2">
    <source>
        <dbReference type="ARBA" id="ARBA00023180"/>
    </source>
</evidence>
<name>A0A6D2IG67_9BRAS</name>
<dbReference type="GO" id="GO:0005886">
    <property type="term" value="C:plasma membrane"/>
    <property type="evidence" value="ECO:0007669"/>
    <property type="project" value="TreeGrafter"/>
</dbReference>
<dbReference type="PROSITE" id="PS51485">
    <property type="entry name" value="PHYTOCYANIN"/>
    <property type="match status" value="1"/>
</dbReference>
<dbReference type="Proteomes" id="UP000467841">
    <property type="component" value="Unassembled WGS sequence"/>
</dbReference>
<dbReference type="Pfam" id="PF02298">
    <property type="entry name" value="Cu_bind_like"/>
    <property type="match status" value="1"/>
</dbReference>